<dbReference type="NCBIfam" id="NF041390">
    <property type="entry name" value="TadE_Rv3655c"/>
    <property type="match status" value="1"/>
</dbReference>
<evidence type="ECO:0000313" key="1">
    <source>
        <dbReference type="EMBL" id="TQL52274.1"/>
    </source>
</evidence>
<dbReference type="AlphaFoldDB" id="A0A542YWC1"/>
<organism evidence="1 2">
    <name type="scientific">Ornithinicoccus hortensis</name>
    <dbReference type="NCBI Taxonomy" id="82346"/>
    <lineage>
        <taxon>Bacteria</taxon>
        <taxon>Bacillati</taxon>
        <taxon>Actinomycetota</taxon>
        <taxon>Actinomycetes</taxon>
        <taxon>Micrococcales</taxon>
        <taxon>Intrasporangiaceae</taxon>
        <taxon>Ornithinicoccus</taxon>
    </lineage>
</organism>
<reference evidence="1 2" key="1">
    <citation type="submission" date="2019-06" db="EMBL/GenBank/DDBJ databases">
        <title>Sequencing the genomes of 1000 actinobacteria strains.</title>
        <authorList>
            <person name="Klenk H.-P."/>
        </authorList>
    </citation>
    <scope>NUCLEOTIDE SEQUENCE [LARGE SCALE GENOMIC DNA]</scope>
    <source>
        <strain evidence="1 2">DSM 12335</strain>
    </source>
</reference>
<dbReference type="RefSeq" id="WP_228393418.1">
    <property type="nucleotide sequence ID" value="NZ_BAAAIK010000001.1"/>
</dbReference>
<accession>A0A542YWC1</accession>
<sequence>MRGHRAERGMATAELAVVIPAVLVVLALCLAGLGLAADQVRCADAARVAARAASRGDAVGEARDAAARVAPEGSRIDIDVGGGEVVVEVTAPARKLLFGGPAARSRAAADLEPGAAPAGR</sequence>
<proteinExistence type="predicted"/>
<keyword evidence="2" id="KW-1185">Reference proteome</keyword>
<protein>
    <recommendedName>
        <fullName evidence="3">TadE-like protein</fullName>
    </recommendedName>
</protein>
<gene>
    <name evidence="1" type="ORF">FB467_3454</name>
</gene>
<dbReference type="InterPro" id="IPR049790">
    <property type="entry name" value="Rv3655c/TadE"/>
</dbReference>
<dbReference type="EMBL" id="VFOP01000001">
    <property type="protein sequence ID" value="TQL52274.1"/>
    <property type="molecule type" value="Genomic_DNA"/>
</dbReference>
<evidence type="ECO:0000313" key="2">
    <source>
        <dbReference type="Proteomes" id="UP000319516"/>
    </source>
</evidence>
<comment type="caution">
    <text evidence="1">The sequence shown here is derived from an EMBL/GenBank/DDBJ whole genome shotgun (WGS) entry which is preliminary data.</text>
</comment>
<name>A0A542YWC1_9MICO</name>
<evidence type="ECO:0008006" key="3">
    <source>
        <dbReference type="Google" id="ProtNLM"/>
    </source>
</evidence>
<dbReference type="Proteomes" id="UP000319516">
    <property type="component" value="Unassembled WGS sequence"/>
</dbReference>